<dbReference type="InterPro" id="IPR000169">
    <property type="entry name" value="Pept_cys_AS"/>
</dbReference>
<dbReference type="EMBL" id="DF968179">
    <property type="protein sequence ID" value="GAP39087.1"/>
    <property type="molecule type" value="Genomic_DNA"/>
</dbReference>
<keyword evidence="3" id="KW-0378">Hydrolase</keyword>
<dbReference type="CDD" id="cd02619">
    <property type="entry name" value="Peptidase_C1"/>
    <property type="match status" value="1"/>
</dbReference>
<dbReference type="SUPFAM" id="SSF54001">
    <property type="entry name" value="Cysteine proteinases"/>
    <property type="match status" value="1"/>
</dbReference>
<evidence type="ECO:0000256" key="1">
    <source>
        <dbReference type="ARBA" id="ARBA00022729"/>
    </source>
</evidence>
<dbReference type="Gene3D" id="3.90.70.10">
    <property type="entry name" value="Cysteine proteinases"/>
    <property type="match status" value="1"/>
</dbReference>
<name>A0A0K8P8W3_9CHLR</name>
<dbReference type="PROSITE" id="PS00139">
    <property type="entry name" value="THIOL_PROTEASE_CYS"/>
    <property type="match status" value="1"/>
</dbReference>
<dbReference type="InterPro" id="IPR040528">
    <property type="entry name" value="Lectin-like"/>
</dbReference>
<sequence>MVFILLLVSGSRIVSAQGKNEKPAEGSLVTAIIKEENEPSVENGKLETRQADNLFISDAENAAYFNAFKTLSGDYNFGHEVVLNKVPLNSVESANDIFIDKAAIPSSYDARNYNVVTSVKNQGSYGTCWAHAAINAVESNLIKDGVFNKSVDFSEAQQAYFLWHRVADPLNLITNDKNNWDDSYGDWINSGGSAFREIALMSSWTGATEEIRAPYPSNSADIANYALSSSLSYLNNSAHLQNAFQVLKTDRNAVKQMIMKYGAGDLAFYSNFNTSLSYNTNTFAYYYPDFQYANHEVSVIGWNDNFSASNFVNRPAGNGAWLIKNSWGSDLWWLDEGYFWISYYDATIEDEITFFEVEPANNYDHNYQYDGTALNAWWSNGTASITMANLFTSQKNEFLEAVSYSTPSSVYQYEIKIYKNVTGTTNPANGTLVKTLTGSESFAGYHTVKLPTPISINKGSQFSVVVKIYNATENILYVDWSSSGGTYINSSKPGISFRQWSSGSWADLYYYNNYKLNPRIKAFTTTNVKKIKPNADFNGDGQTDIALFRPSNATWYIRNMSSIPYGRSTDVPVSGDYNGDGKTDIAVFRPSNATWYIRGQSTIPYGHNGDIPVPGDYNGDGKTDIAVFRPSNATWYIRGQSTIPYGHNGDIPVPGDYNGDGKTDIAVFRPSNATWYIRGQSTNPYGYNGDIPVPGDYNGDGKTDIAVYRPSNGVWYVRNQFNVGWGTSEEIPVPGDYNGDGKTDVAVFRPSNGTWYVRNQFNVGWGTSEEIPVPGDYNGDGKTDVAVFRPLNGTWYVKDQYNVQFGLSGDIPIPSRK</sequence>
<evidence type="ECO:0000259" key="2">
    <source>
        <dbReference type="SMART" id="SM00645"/>
    </source>
</evidence>
<dbReference type="Pfam" id="PF18560">
    <property type="entry name" value="Lectin_like"/>
    <property type="match status" value="1"/>
</dbReference>
<dbReference type="Pfam" id="PF13517">
    <property type="entry name" value="FG-GAP_3"/>
    <property type="match status" value="3"/>
</dbReference>
<dbReference type="PANTHER" id="PTHR39431:SF1">
    <property type="entry name" value="FRPA_C-RELATED PROTEIN"/>
    <property type="match status" value="1"/>
</dbReference>
<protein>
    <submittedName>
        <fullName evidence="3">Cysteine protease, C1A family</fullName>
    </submittedName>
</protein>
<dbReference type="InterPro" id="IPR028994">
    <property type="entry name" value="Integrin_alpha_N"/>
</dbReference>
<dbReference type="InterPro" id="IPR038765">
    <property type="entry name" value="Papain-like_cys_pep_sf"/>
</dbReference>
<dbReference type="GO" id="GO:0008234">
    <property type="term" value="F:cysteine-type peptidase activity"/>
    <property type="evidence" value="ECO:0007669"/>
    <property type="project" value="InterPro"/>
</dbReference>
<dbReference type="SUPFAM" id="SSF69318">
    <property type="entry name" value="Integrin alpha N-terminal domain"/>
    <property type="match status" value="1"/>
</dbReference>
<proteinExistence type="predicted"/>
<dbReference type="RefSeq" id="WP_062276717.1">
    <property type="nucleotide sequence ID" value="NZ_DF968179.1"/>
</dbReference>
<dbReference type="InterPro" id="IPR013517">
    <property type="entry name" value="FG-GAP"/>
</dbReference>
<keyword evidence="3" id="KW-0645">Protease</keyword>
<dbReference type="STRING" id="1678840.ATC1_116"/>
<keyword evidence="4" id="KW-1185">Reference proteome</keyword>
<organism evidence="3">
    <name type="scientific">Flexilinea flocculi</name>
    <dbReference type="NCBI Taxonomy" id="1678840"/>
    <lineage>
        <taxon>Bacteria</taxon>
        <taxon>Bacillati</taxon>
        <taxon>Chloroflexota</taxon>
        <taxon>Anaerolineae</taxon>
        <taxon>Anaerolineales</taxon>
        <taxon>Anaerolineaceae</taxon>
        <taxon>Flexilinea</taxon>
    </lineage>
</organism>
<dbReference type="Gene3D" id="2.40.128.340">
    <property type="match status" value="1"/>
</dbReference>
<reference evidence="3" key="1">
    <citation type="journal article" date="2015" name="Genome Announc.">
        <title>Draft Genome Sequence of Anaerolineae Strain TC1, a Novel Isolate from a Methanogenic Wastewater Treatment System.</title>
        <authorList>
            <person name="Matsuura N."/>
            <person name="Tourlousse D.M."/>
            <person name="Sun L."/>
            <person name="Toyonaga M."/>
            <person name="Kuroda K."/>
            <person name="Ohashi A."/>
            <person name="Cruz R."/>
            <person name="Yamaguchi T."/>
            <person name="Sekiguchi Y."/>
        </authorList>
    </citation>
    <scope>NUCLEOTIDE SEQUENCE [LARGE SCALE GENOMIC DNA]</scope>
    <source>
        <strain evidence="3">TC1</strain>
    </source>
</reference>
<dbReference type="AlphaFoldDB" id="A0A0K8P8W3"/>
<dbReference type="PANTHER" id="PTHR39431">
    <property type="entry name" value="FRPA/C-RELATED PROTEIN"/>
    <property type="match status" value="1"/>
</dbReference>
<dbReference type="OrthoDB" id="134663at2"/>
<dbReference type="Proteomes" id="UP000053370">
    <property type="component" value="Unassembled WGS sequence"/>
</dbReference>
<dbReference type="SMART" id="SM00645">
    <property type="entry name" value="Pept_C1"/>
    <property type="match status" value="1"/>
</dbReference>
<gene>
    <name evidence="3" type="ORF">ATC1_116</name>
</gene>
<dbReference type="Pfam" id="PF00112">
    <property type="entry name" value="Peptidase_C1"/>
    <property type="match status" value="2"/>
</dbReference>
<dbReference type="InterPro" id="IPR000668">
    <property type="entry name" value="Peptidase_C1A_C"/>
</dbReference>
<accession>A0A0K8P8W3</accession>
<dbReference type="PATRIC" id="fig|1678840.3.peg.9"/>
<dbReference type="GO" id="GO:0006508">
    <property type="term" value="P:proteolysis"/>
    <property type="evidence" value="ECO:0007669"/>
    <property type="project" value="UniProtKB-KW"/>
</dbReference>
<evidence type="ECO:0000313" key="4">
    <source>
        <dbReference type="Proteomes" id="UP000053370"/>
    </source>
</evidence>
<keyword evidence="1" id="KW-0732">Signal</keyword>
<feature type="domain" description="Peptidase C1A papain C-terminal" evidence="2">
    <location>
        <begin position="104"/>
        <end position="356"/>
    </location>
</feature>
<evidence type="ECO:0000313" key="3">
    <source>
        <dbReference type="EMBL" id="GAP39087.1"/>
    </source>
</evidence>